<dbReference type="Proteomes" id="UP000282957">
    <property type="component" value="Unassembled WGS sequence"/>
</dbReference>
<accession>A0A437MC93</accession>
<dbReference type="RefSeq" id="WP_127788754.1">
    <property type="nucleotide sequence ID" value="NZ_SACL01000006.1"/>
</dbReference>
<dbReference type="EMBL" id="SACL01000006">
    <property type="protein sequence ID" value="RVT95266.1"/>
    <property type="molecule type" value="Genomic_DNA"/>
</dbReference>
<protein>
    <submittedName>
        <fullName evidence="1">Uncharacterized protein</fullName>
    </submittedName>
</protein>
<reference evidence="1 2" key="1">
    <citation type="submission" date="2019-01" db="EMBL/GenBank/DDBJ databases">
        <authorList>
            <person name="Chen W.-M."/>
        </authorList>
    </citation>
    <scope>NUCLEOTIDE SEQUENCE [LARGE SCALE GENOMIC DNA]</scope>
    <source>
        <strain evidence="1 2">CCP-6</strain>
    </source>
</reference>
<organism evidence="1 2">
    <name type="scientific">Rhodovarius crocodyli</name>
    <dbReference type="NCBI Taxonomy" id="1979269"/>
    <lineage>
        <taxon>Bacteria</taxon>
        <taxon>Pseudomonadati</taxon>
        <taxon>Pseudomonadota</taxon>
        <taxon>Alphaproteobacteria</taxon>
        <taxon>Acetobacterales</taxon>
        <taxon>Roseomonadaceae</taxon>
        <taxon>Rhodovarius</taxon>
    </lineage>
</organism>
<sequence length="93" mass="9655">MVEIYAPGESRVAVAARAARDEAVQASAATERTAIGATAYSATLAPLVLTEDRNGVMVTTTFAPGVITEVYGAPINETWVTTITAGSVVKERV</sequence>
<name>A0A437MC93_9PROT</name>
<evidence type="ECO:0000313" key="2">
    <source>
        <dbReference type="Proteomes" id="UP000282957"/>
    </source>
</evidence>
<comment type="caution">
    <text evidence="1">The sequence shown here is derived from an EMBL/GenBank/DDBJ whole genome shotgun (WGS) entry which is preliminary data.</text>
</comment>
<evidence type="ECO:0000313" key="1">
    <source>
        <dbReference type="EMBL" id="RVT95266.1"/>
    </source>
</evidence>
<proteinExistence type="predicted"/>
<dbReference type="AlphaFoldDB" id="A0A437MC93"/>
<keyword evidence="2" id="KW-1185">Reference proteome</keyword>
<gene>
    <name evidence="1" type="ORF">EOD42_16920</name>
</gene>